<dbReference type="RefSeq" id="WP_147845455.1">
    <property type="nucleotide sequence ID" value="NZ_VDUZ01000003.1"/>
</dbReference>
<keyword evidence="3" id="KW-1185">Reference proteome</keyword>
<dbReference type="Pfam" id="PF14316">
    <property type="entry name" value="DUF4381"/>
    <property type="match status" value="1"/>
</dbReference>
<evidence type="ECO:0000313" key="3">
    <source>
        <dbReference type="Proteomes" id="UP000321638"/>
    </source>
</evidence>
<dbReference type="AlphaFoldDB" id="A0A5C8PU61"/>
<comment type="caution">
    <text evidence="2">The sequence shown here is derived from an EMBL/GenBank/DDBJ whole genome shotgun (WGS) entry which is preliminary data.</text>
</comment>
<dbReference type="EMBL" id="VDUZ01000003">
    <property type="protein sequence ID" value="TXL81545.1"/>
    <property type="molecule type" value="Genomic_DNA"/>
</dbReference>
<keyword evidence="1" id="KW-1133">Transmembrane helix</keyword>
<organism evidence="2 3">
    <name type="scientific">Vineibacter terrae</name>
    <dbReference type="NCBI Taxonomy" id="2586908"/>
    <lineage>
        <taxon>Bacteria</taxon>
        <taxon>Pseudomonadati</taxon>
        <taxon>Pseudomonadota</taxon>
        <taxon>Alphaproteobacteria</taxon>
        <taxon>Hyphomicrobiales</taxon>
        <taxon>Vineibacter</taxon>
    </lineage>
</organism>
<dbReference type="OrthoDB" id="283083at2"/>
<protein>
    <submittedName>
        <fullName evidence="2">DUF4381 domain-containing protein</fullName>
    </submittedName>
</protein>
<feature type="transmembrane region" description="Helical" evidence="1">
    <location>
        <begin position="29"/>
        <end position="50"/>
    </location>
</feature>
<dbReference type="InterPro" id="IPR025489">
    <property type="entry name" value="DUF4381"/>
</dbReference>
<proteinExistence type="predicted"/>
<keyword evidence="1" id="KW-0812">Transmembrane</keyword>
<keyword evidence="1" id="KW-0472">Membrane</keyword>
<evidence type="ECO:0000313" key="2">
    <source>
        <dbReference type="EMBL" id="TXL81545.1"/>
    </source>
</evidence>
<sequence>MDKDAPADPLAGLADIPLPPVVSLWPQTWPSRIVIAVLAIGLVVAVWWLAHRWWANRYRRAALAELDALAEPTAGALALLVRRTALSAFPRADVAALSGTAWLAFLDRSYGGTGFTQGPGRALAAGPYEPSSDDVMFRTARVHARTGAEAPDHERAWTRAVRKEDTTLPGLVRHWIRAHHA</sequence>
<gene>
    <name evidence="2" type="ORF">FHP25_03185</name>
</gene>
<name>A0A5C8PU61_9HYPH</name>
<evidence type="ECO:0000256" key="1">
    <source>
        <dbReference type="SAM" id="Phobius"/>
    </source>
</evidence>
<reference evidence="2 3" key="1">
    <citation type="submission" date="2019-06" db="EMBL/GenBank/DDBJ databases">
        <title>New taxonomy in bacterial strain CC-CFT640, isolated from vineyard.</title>
        <authorList>
            <person name="Lin S.-Y."/>
            <person name="Tsai C.-F."/>
            <person name="Young C.-C."/>
        </authorList>
    </citation>
    <scope>NUCLEOTIDE SEQUENCE [LARGE SCALE GENOMIC DNA]</scope>
    <source>
        <strain evidence="2 3">CC-CFT640</strain>
    </source>
</reference>
<dbReference type="Proteomes" id="UP000321638">
    <property type="component" value="Unassembled WGS sequence"/>
</dbReference>
<accession>A0A5C8PU61</accession>